<accession>A0A255XTA8</accession>
<evidence type="ECO:0000313" key="2">
    <source>
        <dbReference type="Proteomes" id="UP000216361"/>
    </source>
</evidence>
<dbReference type="Proteomes" id="UP000216361">
    <property type="component" value="Unassembled WGS sequence"/>
</dbReference>
<gene>
    <name evidence="1" type="ORF">CHR90_05825</name>
</gene>
<proteinExistence type="predicted"/>
<reference evidence="1 2" key="1">
    <citation type="submission" date="2017-07" db="EMBL/GenBank/DDBJ databases">
        <title>Elstera cyanobacteriorum sp. nov., a novel bacterium isolated from cyanobacterial aggregates in a eutrophic lake.</title>
        <authorList>
            <person name="Cai H."/>
        </authorList>
    </citation>
    <scope>NUCLEOTIDE SEQUENCE [LARGE SCALE GENOMIC DNA]</scope>
    <source>
        <strain evidence="1 2">TH019</strain>
    </source>
</reference>
<dbReference type="RefSeq" id="WP_094408049.1">
    <property type="nucleotide sequence ID" value="NZ_BMJZ01000001.1"/>
</dbReference>
<evidence type="ECO:0000313" key="1">
    <source>
        <dbReference type="EMBL" id="OYQ20226.1"/>
    </source>
</evidence>
<keyword evidence="2" id="KW-1185">Reference proteome</keyword>
<organism evidence="1 2">
    <name type="scientific">Elstera cyanobacteriorum</name>
    <dbReference type="NCBI Taxonomy" id="2022747"/>
    <lineage>
        <taxon>Bacteria</taxon>
        <taxon>Pseudomonadati</taxon>
        <taxon>Pseudomonadota</taxon>
        <taxon>Alphaproteobacteria</taxon>
        <taxon>Rhodospirillales</taxon>
        <taxon>Rhodospirillaceae</taxon>
        <taxon>Elstera</taxon>
    </lineage>
</organism>
<comment type="caution">
    <text evidence="1">The sequence shown here is derived from an EMBL/GenBank/DDBJ whole genome shotgun (WGS) entry which is preliminary data.</text>
</comment>
<dbReference type="AlphaFoldDB" id="A0A255XTA8"/>
<protein>
    <submittedName>
        <fullName evidence="1">Uncharacterized protein</fullName>
    </submittedName>
</protein>
<dbReference type="NCBIfam" id="NF047331">
    <property type="entry name" value="phage_HTJ"/>
    <property type="match status" value="1"/>
</dbReference>
<dbReference type="EMBL" id="NOXS01000029">
    <property type="protein sequence ID" value="OYQ20226.1"/>
    <property type="molecule type" value="Genomic_DNA"/>
</dbReference>
<dbReference type="OrthoDB" id="8780428at2"/>
<sequence length="70" mass="8288">MTGIDPVRLAEEYAALREAYISGVRVVEYADRKVEYRSLTEIKRLMDDLQQQMTPVRSVRQVRIRTRRGF</sequence>
<name>A0A255XTA8_9PROT</name>